<gene>
    <name evidence="1" type="ORF">AVEN_147062_1</name>
</gene>
<comment type="caution">
    <text evidence="1">The sequence shown here is derived from an EMBL/GenBank/DDBJ whole genome shotgun (WGS) entry which is preliminary data.</text>
</comment>
<sequence>MSFGVMKANTCCLVRIGYSGFVFPKTLVSTPKYQIPTMKHGGGNDMVWGCDYRLRMGPLRRILRIMDKFQYEDTFRAPFIRKNTILLVVGSFSNRIMIRSTSRTGSLAVM</sequence>
<dbReference type="EMBL" id="BGPR01000493">
    <property type="protein sequence ID" value="GBM23144.1"/>
    <property type="molecule type" value="Genomic_DNA"/>
</dbReference>
<protein>
    <submittedName>
        <fullName evidence="1">Uncharacterized protein</fullName>
    </submittedName>
</protein>
<dbReference type="Proteomes" id="UP000499080">
    <property type="component" value="Unassembled WGS sequence"/>
</dbReference>
<evidence type="ECO:0000313" key="1">
    <source>
        <dbReference type="EMBL" id="GBM23144.1"/>
    </source>
</evidence>
<proteinExistence type="predicted"/>
<keyword evidence="2" id="KW-1185">Reference proteome</keyword>
<organism evidence="1 2">
    <name type="scientific">Araneus ventricosus</name>
    <name type="common">Orbweaver spider</name>
    <name type="synonym">Epeira ventricosa</name>
    <dbReference type="NCBI Taxonomy" id="182803"/>
    <lineage>
        <taxon>Eukaryota</taxon>
        <taxon>Metazoa</taxon>
        <taxon>Ecdysozoa</taxon>
        <taxon>Arthropoda</taxon>
        <taxon>Chelicerata</taxon>
        <taxon>Arachnida</taxon>
        <taxon>Araneae</taxon>
        <taxon>Araneomorphae</taxon>
        <taxon>Entelegynae</taxon>
        <taxon>Araneoidea</taxon>
        <taxon>Araneidae</taxon>
        <taxon>Araneus</taxon>
    </lineage>
</organism>
<dbReference type="OrthoDB" id="6437518at2759"/>
<dbReference type="AlphaFoldDB" id="A0A4Y2E5J8"/>
<accession>A0A4Y2E5J8</accession>
<evidence type="ECO:0000313" key="2">
    <source>
        <dbReference type="Proteomes" id="UP000499080"/>
    </source>
</evidence>
<reference evidence="1 2" key="1">
    <citation type="journal article" date="2019" name="Sci. Rep.">
        <title>Orb-weaving spider Araneus ventricosus genome elucidates the spidroin gene catalogue.</title>
        <authorList>
            <person name="Kono N."/>
            <person name="Nakamura H."/>
            <person name="Ohtoshi R."/>
            <person name="Moran D.A.P."/>
            <person name="Shinohara A."/>
            <person name="Yoshida Y."/>
            <person name="Fujiwara M."/>
            <person name="Mori M."/>
            <person name="Tomita M."/>
            <person name="Arakawa K."/>
        </authorList>
    </citation>
    <scope>NUCLEOTIDE SEQUENCE [LARGE SCALE GENOMIC DNA]</scope>
</reference>
<name>A0A4Y2E5J8_ARAVE</name>